<feature type="domain" description="Secretion system C-terminal sorting" evidence="1">
    <location>
        <begin position="666"/>
        <end position="735"/>
    </location>
</feature>
<protein>
    <submittedName>
        <fullName evidence="2">T9SS type A sorting domain-containing protein</fullName>
    </submittedName>
</protein>
<gene>
    <name evidence="2" type="ORF">HHU12_03160</name>
</gene>
<dbReference type="RefSeq" id="WP_169654928.1">
    <property type="nucleotide sequence ID" value="NZ_JABANE010000006.1"/>
</dbReference>
<evidence type="ECO:0000259" key="1">
    <source>
        <dbReference type="Pfam" id="PF18962"/>
    </source>
</evidence>
<dbReference type="AlphaFoldDB" id="A0A7X9NZT3"/>
<keyword evidence="3" id="KW-1185">Reference proteome</keyword>
<dbReference type="InterPro" id="IPR026444">
    <property type="entry name" value="Secre_tail"/>
</dbReference>
<organism evidence="2 3">
    <name type="scientific">Flammeovirga aprica JL-4</name>
    <dbReference type="NCBI Taxonomy" id="694437"/>
    <lineage>
        <taxon>Bacteria</taxon>
        <taxon>Pseudomonadati</taxon>
        <taxon>Bacteroidota</taxon>
        <taxon>Cytophagia</taxon>
        <taxon>Cytophagales</taxon>
        <taxon>Flammeovirgaceae</taxon>
        <taxon>Flammeovirga</taxon>
    </lineage>
</organism>
<reference evidence="2 3" key="1">
    <citation type="submission" date="2020-04" db="EMBL/GenBank/DDBJ databases">
        <title>Flammeovirga sp. SR4, a novel species isolated from seawater.</title>
        <authorList>
            <person name="Wang X."/>
        </authorList>
    </citation>
    <scope>NUCLEOTIDE SEQUENCE [LARGE SCALE GENOMIC DNA]</scope>
    <source>
        <strain evidence="2 3">ATCC 23126</strain>
    </source>
</reference>
<name>A0A7X9NZT3_9BACT</name>
<evidence type="ECO:0000313" key="3">
    <source>
        <dbReference type="Proteomes" id="UP000576082"/>
    </source>
</evidence>
<evidence type="ECO:0000313" key="2">
    <source>
        <dbReference type="EMBL" id="NME66956.1"/>
    </source>
</evidence>
<proteinExistence type="predicted"/>
<dbReference type="Proteomes" id="UP000576082">
    <property type="component" value="Unassembled WGS sequence"/>
</dbReference>
<accession>A0A7X9NZT3</accession>
<dbReference type="NCBIfam" id="TIGR04183">
    <property type="entry name" value="Por_Secre_tail"/>
    <property type="match status" value="1"/>
</dbReference>
<dbReference type="Pfam" id="PF18962">
    <property type="entry name" value="Por_Secre_tail"/>
    <property type="match status" value="1"/>
</dbReference>
<dbReference type="EMBL" id="JABANE010000006">
    <property type="protein sequence ID" value="NME66956.1"/>
    <property type="molecule type" value="Genomic_DNA"/>
</dbReference>
<comment type="caution">
    <text evidence="2">The sequence shown here is derived from an EMBL/GenBank/DDBJ whole genome shotgun (WGS) entry which is preliminary data.</text>
</comment>
<sequence length="743" mass="83391">MIPSHSKLYNENCTSIFIYADIKEADHSYDISILPIPGTSCSSAIQLDNIGIYNAENSRGDQWFKYTAEKTGTLFISTLGRTSLDTWINLKQDCGSSFISSSDDVNGLQSLVRVNVTEGETYHFFIDQRDNVSDHYEFEIGYTDNEGLTCDTALEITDNDFSVILSNETKYFKYTVPENGNVIFDFSNAMFVDVRLNSCQEQASIAYYDADVDEGQSITIDELQKDDELIFELSAEGFYQQDIQLTNNGQLFETIEISSCDPILFNEQGITKTGTYYAYLESIEGYDSTVTLQFERLISSFTSIEESSCESFIFGESTYFESGTYIDTLINAIGCDSIIQLDLIINKTSYTIEEVKTCENYDFNNQVITTSGTYFDTLTNAVGCDSIVQLDLIINKHSYTIEEVKTCENYDFNNQVITTSGTYFDTLTNIIGCDSIVQLDLIINKTSYTVEEVKTCESYDFNDQVITTSGTYFDTLTNAVGCDSIVQLDLIINKPSYTIEEVKTCERYDFNDQVITISGTYFDTLTNAVGCDSIVQLDLFIHHAIQNTIEINSCENYDFNGELLTSTGIYTQTLMSSVGCDSVVTIDYTKTVATLDEIVVETCISYDFNGRLLSTSGIYYDTLRNEVGCDSSILKLDLILHEEGSDFCKEEDDVTSIELEIEEVNIFPSPFTDKINISFQSIKNNINVKIYAMNGGLVSSSNHQNTQSIEKYIKGTSGIYIVYITVDDATIPIQKLLSNYNSQ</sequence>